<dbReference type="Proteomes" id="UP001321749">
    <property type="component" value="Unassembled WGS sequence"/>
</dbReference>
<gene>
    <name evidence="2" type="ORF">QBC42DRAFT_276920</name>
</gene>
<feature type="transmembrane region" description="Helical" evidence="1">
    <location>
        <begin position="34"/>
        <end position="53"/>
    </location>
</feature>
<keyword evidence="1" id="KW-0472">Membrane</keyword>
<evidence type="ECO:0000256" key="1">
    <source>
        <dbReference type="SAM" id="Phobius"/>
    </source>
</evidence>
<accession>A0AAV9HC73</accession>
<keyword evidence="3" id="KW-1185">Reference proteome</keyword>
<protein>
    <recommendedName>
        <fullName evidence="4">Secreted protein</fullName>
    </recommendedName>
</protein>
<reference evidence="2" key="2">
    <citation type="submission" date="2023-06" db="EMBL/GenBank/DDBJ databases">
        <authorList>
            <consortium name="Lawrence Berkeley National Laboratory"/>
            <person name="Mondo S.J."/>
            <person name="Hensen N."/>
            <person name="Bonometti L."/>
            <person name="Westerberg I."/>
            <person name="Brannstrom I.O."/>
            <person name="Guillou S."/>
            <person name="Cros-Aarteil S."/>
            <person name="Calhoun S."/>
            <person name="Haridas S."/>
            <person name="Kuo A."/>
            <person name="Pangilinan J."/>
            <person name="Riley R."/>
            <person name="Labutti K."/>
            <person name="Andreopoulos B."/>
            <person name="Lipzen A."/>
            <person name="Chen C."/>
            <person name="Yanf M."/>
            <person name="Daum C."/>
            <person name="Ng V."/>
            <person name="Clum A."/>
            <person name="Steindorff A."/>
            <person name="Ohm R."/>
            <person name="Martin F."/>
            <person name="Silar P."/>
            <person name="Natvig D."/>
            <person name="Lalanne C."/>
            <person name="Gautier V."/>
            <person name="Ament-Velasquez S.L."/>
            <person name="Kruys A."/>
            <person name="Hutchinson M.I."/>
            <person name="Powell A.J."/>
            <person name="Barry K."/>
            <person name="Miller A.N."/>
            <person name="Grigoriev I.V."/>
            <person name="Debuchy R."/>
            <person name="Gladieux P."/>
            <person name="Thoren M.H."/>
            <person name="Johannesson H."/>
        </authorList>
    </citation>
    <scope>NUCLEOTIDE SEQUENCE</scope>
    <source>
        <strain evidence="2">PSN324</strain>
    </source>
</reference>
<reference evidence="2" key="1">
    <citation type="journal article" date="2023" name="Mol. Phylogenet. Evol.">
        <title>Genome-scale phylogeny and comparative genomics of the fungal order Sordariales.</title>
        <authorList>
            <person name="Hensen N."/>
            <person name="Bonometti L."/>
            <person name="Westerberg I."/>
            <person name="Brannstrom I.O."/>
            <person name="Guillou S."/>
            <person name="Cros-Aarteil S."/>
            <person name="Calhoun S."/>
            <person name="Haridas S."/>
            <person name="Kuo A."/>
            <person name="Mondo S."/>
            <person name="Pangilinan J."/>
            <person name="Riley R."/>
            <person name="LaButti K."/>
            <person name="Andreopoulos B."/>
            <person name="Lipzen A."/>
            <person name="Chen C."/>
            <person name="Yan M."/>
            <person name="Daum C."/>
            <person name="Ng V."/>
            <person name="Clum A."/>
            <person name="Steindorff A."/>
            <person name="Ohm R.A."/>
            <person name="Martin F."/>
            <person name="Silar P."/>
            <person name="Natvig D.O."/>
            <person name="Lalanne C."/>
            <person name="Gautier V."/>
            <person name="Ament-Velasquez S.L."/>
            <person name="Kruys A."/>
            <person name="Hutchinson M.I."/>
            <person name="Powell A.J."/>
            <person name="Barry K."/>
            <person name="Miller A.N."/>
            <person name="Grigoriev I.V."/>
            <person name="Debuchy R."/>
            <person name="Gladieux P."/>
            <person name="Hiltunen Thoren M."/>
            <person name="Johannesson H."/>
        </authorList>
    </citation>
    <scope>NUCLEOTIDE SEQUENCE</scope>
    <source>
        <strain evidence="2">PSN324</strain>
    </source>
</reference>
<keyword evidence="1" id="KW-1133">Transmembrane helix</keyword>
<evidence type="ECO:0000313" key="3">
    <source>
        <dbReference type="Proteomes" id="UP001321749"/>
    </source>
</evidence>
<keyword evidence="1" id="KW-0812">Transmembrane</keyword>
<sequence>MKQTNKRVVVLVTFFFFYCVCVLSEVGWVCSFLSFFSASLSLSFSLSLSLSRIRFVCPESKYKHIYNVIMTYTAPSGGLLKKKGGGV</sequence>
<dbReference type="AlphaFoldDB" id="A0AAV9HC73"/>
<comment type="caution">
    <text evidence="2">The sequence shown here is derived from an EMBL/GenBank/DDBJ whole genome shotgun (WGS) entry which is preliminary data.</text>
</comment>
<proteinExistence type="predicted"/>
<evidence type="ECO:0000313" key="2">
    <source>
        <dbReference type="EMBL" id="KAK4458366.1"/>
    </source>
</evidence>
<organism evidence="2 3">
    <name type="scientific">Cladorrhinum samala</name>
    <dbReference type="NCBI Taxonomy" id="585594"/>
    <lineage>
        <taxon>Eukaryota</taxon>
        <taxon>Fungi</taxon>
        <taxon>Dikarya</taxon>
        <taxon>Ascomycota</taxon>
        <taxon>Pezizomycotina</taxon>
        <taxon>Sordariomycetes</taxon>
        <taxon>Sordariomycetidae</taxon>
        <taxon>Sordariales</taxon>
        <taxon>Podosporaceae</taxon>
        <taxon>Cladorrhinum</taxon>
    </lineage>
</organism>
<name>A0AAV9HC73_9PEZI</name>
<dbReference type="EMBL" id="MU865072">
    <property type="protein sequence ID" value="KAK4458366.1"/>
    <property type="molecule type" value="Genomic_DNA"/>
</dbReference>
<evidence type="ECO:0008006" key="4">
    <source>
        <dbReference type="Google" id="ProtNLM"/>
    </source>
</evidence>